<proteinExistence type="predicted"/>
<evidence type="ECO:0000313" key="3">
    <source>
        <dbReference type="EMBL" id="BAD30600.1"/>
    </source>
</evidence>
<organism evidence="2 4">
    <name type="scientific">Oryza sativa subsp. japonica</name>
    <name type="common">Rice</name>
    <dbReference type="NCBI Taxonomy" id="39947"/>
    <lineage>
        <taxon>Eukaryota</taxon>
        <taxon>Viridiplantae</taxon>
        <taxon>Streptophyta</taxon>
        <taxon>Embryophyta</taxon>
        <taxon>Tracheophyta</taxon>
        <taxon>Spermatophyta</taxon>
        <taxon>Magnoliopsida</taxon>
        <taxon>Liliopsida</taxon>
        <taxon>Poales</taxon>
        <taxon>Poaceae</taxon>
        <taxon>BOP clade</taxon>
        <taxon>Oryzoideae</taxon>
        <taxon>Oryzeae</taxon>
        <taxon>Oryzinae</taxon>
        <taxon>Oryza</taxon>
        <taxon>Oryza sativa</taxon>
    </lineage>
</organism>
<evidence type="ECO:0000256" key="1">
    <source>
        <dbReference type="SAM" id="MobiDB-lite"/>
    </source>
</evidence>
<accession>Q8H5E4</accession>
<reference evidence="3" key="2">
    <citation type="submission" date="2001-11" db="EMBL/GenBank/DDBJ databases">
        <title>Oryza sativa nipponbare(GA3) genomic DNA, chromosome 7, PAC clone:P0597G07.</title>
        <authorList>
            <person name="Sasaki T."/>
            <person name="Matsumoto T."/>
            <person name="Yamamoto K."/>
        </authorList>
    </citation>
    <scope>NUCLEOTIDE SEQUENCE</scope>
</reference>
<reference evidence="2" key="1">
    <citation type="submission" date="2001-07" db="EMBL/GenBank/DDBJ databases">
        <title>Oryza sativa nipponbare(GA3) genomic DNA, chromosome 7, BAC clone:OJ1165_F02.</title>
        <authorList>
            <person name="Sasaki T."/>
            <person name="Matsumoto T."/>
            <person name="Yamamoto K."/>
        </authorList>
    </citation>
    <scope>NUCLEOTIDE SEQUENCE</scope>
</reference>
<dbReference type="Proteomes" id="UP000000763">
    <property type="component" value="Chromosome 7"/>
</dbReference>
<feature type="compositionally biased region" description="Acidic residues" evidence="1">
    <location>
        <begin position="138"/>
        <end position="154"/>
    </location>
</feature>
<feature type="region of interest" description="Disordered" evidence="1">
    <location>
        <begin position="129"/>
        <end position="225"/>
    </location>
</feature>
<evidence type="ECO:0000313" key="4">
    <source>
        <dbReference type="Proteomes" id="UP000000763"/>
    </source>
</evidence>
<sequence>MAVRSPTSTTVAKAGMGMPAAAACGRIARSDPHGFGGGGGGGISSGGVGSKRARRVFLGRFESVPVGVVGDFGRGSLDLGGLSCGGIGMAAAALPRLLLAAVVLCAAFASVPGFTNPSDAIRLCCNAGRNARRRRSPDDEEEDGDTSEEEEMDQIEMAQLEGNIRRPARGGRGGRRDRAAPSPRAAWGNLAPPWEPPSPAARTLREHRSRGRKEKQRKRKGRERR</sequence>
<dbReference type="AlphaFoldDB" id="Q8H5E4"/>
<dbReference type="PROSITE" id="PS51257">
    <property type="entry name" value="PROKAR_LIPOPROTEIN"/>
    <property type="match status" value="1"/>
</dbReference>
<reference evidence="4" key="4">
    <citation type="journal article" date="2008" name="Nucleic Acids Res.">
        <title>The rice annotation project database (RAP-DB): 2008 update.</title>
        <authorList>
            <consortium name="The rice annotation project (RAP)"/>
        </authorList>
    </citation>
    <scope>GENOME REANNOTATION</scope>
    <source>
        <strain evidence="4">cv. Nipponbare</strain>
    </source>
</reference>
<feature type="compositionally biased region" description="Basic residues" evidence="1">
    <location>
        <begin position="205"/>
        <end position="225"/>
    </location>
</feature>
<gene>
    <name evidence="2" type="primary">OJ1165_F02.131</name>
    <name evidence="3" type="synonym">P0597G07.114</name>
</gene>
<evidence type="ECO:0000313" key="2">
    <source>
        <dbReference type="EMBL" id="BAC21364.1"/>
    </source>
</evidence>
<dbReference type="EMBL" id="AP004316">
    <property type="protein sequence ID" value="BAD30600.1"/>
    <property type="molecule type" value="Genomic_DNA"/>
</dbReference>
<reference evidence="4" key="3">
    <citation type="journal article" date="2005" name="Nature">
        <title>The map-based sequence of the rice genome.</title>
        <authorList>
            <consortium name="International rice genome sequencing project (IRGSP)"/>
            <person name="Matsumoto T."/>
            <person name="Wu J."/>
            <person name="Kanamori H."/>
            <person name="Katayose Y."/>
            <person name="Fujisawa M."/>
            <person name="Namiki N."/>
            <person name="Mizuno H."/>
            <person name="Yamamoto K."/>
            <person name="Antonio B.A."/>
            <person name="Baba T."/>
            <person name="Sakata K."/>
            <person name="Nagamura Y."/>
            <person name="Aoki H."/>
            <person name="Arikawa K."/>
            <person name="Arita K."/>
            <person name="Bito T."/>
            <person name="Chiden Y."/>
            <person name="Fujitsuka N."/>
            <person name="Fukunaka R."/>
            <person name="Hamada M."/>
            <person name="Harada C."/>
            <person name="Hayashi A."/>
            <person name="Hijishita S."/>
            <person name="Honda M."/>
            <person name="Hosokawa S."/>
            <person name="Ichikawa Y."/>
            <person name="Idonuma A."/>
            <person name="Iijima M."/>
            <person name="Ikeda M."/>
            <person name="Ikeno M."/>
            <person name="Ito K."/>
            <person name="Ito S."/>
            <person name="Ito T."/>
            <person name="Ito Y."/>
            <person name="Ito Y."/>
            <person name="Iwabuchi A."/>
            <person name="Kamiya K."/>
            <person name="Karasawa W."/>
            <person name="Kurita K."/>
            <person name="Katagiri S."/>
            <person name="Kikuta A."/>
            <person name="Kobayashi H."/>
            <person name="Kobayashi N."/>
            <person name="Machita K."/>
            <person name="Maehara T."/>
            <person name="Masukawa M."/>
            <person name="Mizubayashi T."/>
            <person name="Mukai Y."/>
            <person name="Nagasaki H."/>
            <person name="Nagata Y."/>
            <person name="Naito S."/>
            <person name="Nakashima M."/>
            <person name="Nakama Y."/>
            <person name="Nakamichi Y."/>
            <person name="Nakamura M."/>
            <person name="Meguro A."/>
            <person name="Negishi M."/>
            <person name="Ohta I."/>
            <person name="Ohta T."/>
            <person name="Okamoto M."/>
            <person name="Ono N."/>
            <person name="Saji S."/>
            <person name="Sakaguchi M."/>
            <person name="Sakai K."/>
            <person name="Shibata M."/>
            <person name="Shimokawa T."/>
            <person name="Song J."/>
            <person name="Takazaki Y."/>
            <person name="Terasawa K."/>
            <person name="Tsugane M."/>
            <person name="Tsuji K."/>
            <person name="Ueda S."/>
            <person name="Waki K."/>
            <person name="Yamagata H."/>
            <person name="Yamamoto M."/>
            <person name="Yamamoto S."/>
            <person name="Yamane H."/>
            <person name="Yoshiki S."/>
            <person name="Yoshihara R."/>
            <person name="Yukawa K."/>
            <person name="Zhong H."/>
            <person name="Yano M."/>
            <person name="Yuan Q."/>
            <person name="Ouyang S."/>
            <person name="Liu J."/>
            <person name="Jones K.M."/>
            <person name="Gansberger K."/>
            <person name="Moffat K."/>
            <person name="Hill J."/>
            <person name="Bera J."/>
            <person name="Fadrosh D."/>
            <person name="Jin S."/>
            <person name="Johri S."/>
            <person name="Kim M."/>
            <person name="Overton L."/>
            <person name="Reardon M."/>
            <person name="Tsitrin T."/>
            <person name="Vuong H."/>
            <person name="Weaver B."/>
            <person name="Ciecko A."/>
            <person name="Tallon L."/>
            <person name="Jackson J."/>
            <person name="Pai G."/>
            <person name="Aken S.V."/>
            <person name="Utterback T."/>
            <person name="Reidmuller S."/>
            <person name="Feldblyum T."/>
            <person name="Hsiao J."/>
            <person name="Zismann V."/>
            <person name="Iobst S."/>
            <person name="de Vazeille A.R."/>
            <person name="Buell C.R."/>
            <person name="Ying K."/>
            <person name="Li Y."/>
            <person name="Lu T."/>
            <person name="Huang Y."/>
            <person name="Zhao Q."/>
            <person name="Feng Q."/>
            <person name="Zhang L."/>
            <person name="Zhu J."/>
            <person name="Weng Q."/>
            <person name="Mu J."/>
            <person name="Lu Y."/>
            <person name="Fan D."/>
            <person name="Liu Y."/>
            <person name="Guan J."/>
            <person name="Zhang Y."/>
            <person name="Yu S."/>
            <person name="Liu X."/>
            <person name="Zhang Y."/>
            <person name="Hong G."/>
            <person name="Han B."/>
            <person name="Choisne N."/>
            <person name="Demange N."/>
            <person name="Orjeda G."/>
            <person name="Samain S."/>
            <person name="Cattolico L."/>
            <person name="Pelletier E."/>
            <person name="Couloux A."/>
            <person name="Segurens B."/>
            <person name="Wincker P."/>
            <person name="D'Hont A."/>
            <person name="Scarpelli C."/>
            <person name="Weissenbach J."/>
            <person name="Salanoubat M."/>
            <person name="Quetier F."/>
            <person name="Yu Y."/>
            <person name="Kim H.R."/>
            <person name="Rambo T."/>
            <person name="Currie J."/>
            <person name="Collura K."/>
            <person name="Luo M."/>
            <person name="Yang T."/>
            <person name="Ammiraju J.S.S."/>
            <person name="Engler F."/>
            <person name="Soderlund C."/>
            <person name="Wing R.A."/>
            <person name="Palmer L.E."/>
            <person name="de la Bastide M."/>
            <person name="Spiegel L."/>
            <person name="Nascimento L."/>
            <person name="Zutavern T."/>
            <person name="O'Shaughnessy A."/>
            <person name="Dike S."/>
            <person name="Dedhia N."/>
            <person name="Preston R."/>
            <person name="Balija V."/>
            <person name="McCombie W.R."/>
            <person name="Chow T."/>
            <person name="Chen H."/>
            <person name="Chung M."/>
            <person name="Chen C."/>
            <person name="Shaw J."/>
            <person name="Wu H."/>
            <person name="Hsiao K."/>
            <person name="Chao Y."/>
            <person name="Chu M."/>
            <person name="Cheng C."/>
            <person name="Hour A."/>
            <person name="Lee P."/>
            <person name="Lin S."/>
            <person name="Lin Y."/>
            <person name="Liou J."/>
            <person name="Liu S."/>
            <person name="Hsing Y."/>
            <person name="Raghuvanshi S."/>
            <person name="Mohanty A."/>
            <person name="Bharti A.K."/>
            <person name="Gaur A."/>
            <person name="Gupta V."/>
            <person name="Kumar D."/>
            <person name="Ravi V."/>
            <person name="Vij S."/>
            <person name="Kapur A."/>
            <person name="Khurana P."/>
            <person name="Khurana P."/>
            <person name="Khurana J.P."/>
            <person name="Tyagi A.K."/>
            <person name="Gaikwad K."/>
            <person name="Singh A."/>
            <person name="Dalal V."/>
            <person name="Srivastava S."/>
            <person name="Dixit A."/>
            <person name="Pal A.K."/>
            <person name="Ghazi I.A."/>
            <person name="Yadav M."/>
            <person name="Pandit A."/>
            <person name="Bhargava A."/>
            <person name="Sureshbabu K."/>
            <person name="Batra K."/>
            <person name="Sharma T.R."/>
            <person name="Mohapatra T."/>
            <person name="Singh N.K."/>
            <person name="Messing J."/>
            <person name="Nelson A.B."/>
            <person name="Fuks G."/>
            <person name="Kavchok S."/>
            <person name="Keizer G."/>
            <person name="Linton E."/>
            <person name="Llaca V."/>
            <person name="Song R."/>
            <person name="Tanyolac B."/>
            <person name="Young S."/>
            <person name="Ho-Il K."/>
            <person name="Hahn J.H."/>
            <person name="Sangsakoo G."/>
            <person name="Vanavichit A."/>
            <person name="de Mattos Luiz.A.T."/>
            <person name="Zimmer P.D."/>
            <person name="Malone G."/>
            <person name="Dellagostin O."/>
            <person name="de Oliveira A.C."/>
            <person name="Bevan M."/>
            <person name="Bancroft I."/>
            <person name="Minx P."/>
            <person name="Cordum H."/>
            <person name="Wilson R."/>
            <person name="Cheng Z."/>
            <person name="Jin W."/>
            <person name="Jiang J."/>
            <person name="Leong S.A."/>
            <person name="Iwama H."/>
            <person name="Gojobori T."/>
            <person name="Itoh T."/>
            <person name="Niimura Y."/>
            <person name="Fujii Y."/>
            <person name="Habara T."/>
            <person name="Sakai H."/>
            <person name="Sato Y."/>
            <person name="Wilson G."/>
            <person name="Kumar K."/>
            <person name="McCouch S."/>
            <person name="Juretic N."/>
            <person name="Hoen D."/>
            <person name="Wright S."/>
            <person name="Bruskiewich R."/>
            <person name="Bureau T."/>
            <person name="Miyao A."/>
            <person name="Hirochika H."/>
            <person name="Nishikawa T."/>
            <person name="Kadowaki K."/>
            <person name="Sugiura M."/>
            <person name="Burr B."/>
            <person name="Sasaki T."/>
        </authorList>
    </citation>
    <scope>NUCLEOTIDE SEQUENCE [LARGE SCALE GENOMIC DNA]</scope>
    <source>
        <strain evidence="4">cv. Nipponbare</strain>
    </source>
</reference>
<protein>
    <submittedName>
        <fullName evidence="2">Uncharacterized protein</fullName>
    </submittedName>
</protein>
<name>Q8H5E4_ORYSJ</name>
<dbReference type="EMBL" id="AP003816">
    <property type="protein sequence ID" value="BAC21364.1"/>
    <property type="molecule type" value="Genomic_DNA"/>
</dbReference>